<dbReference type="RefSeq" id="WP_353644854.1">
    <property type="nucleotide sequence ID" value="NZ_CP159253.1"/>
</dbReference>
<evidence type="ECO:0000256" key="1">
    <source>
        <dbReference type="SAM" id="MobiDB-lite"/>
    </source>
</evidence>
<dbReference type="EMBL" id="CP159253">
    <property type="protein sequence ID" value="XCG47604.1"/>
    <property type="molecule type" value="Genomic_DNA"/>
</dbReference>
<proteinExistence type="predicted"/>
<evidence type="ECO:0000313" key="2">
    <source>
        <dbReference type="EMBL" id="XCG47604.1"/>
    </source>
</evidence>
<feature type="compositionally biased region" description="Low complexity" evidence="1">
    <location>
        <begin position="230"/>
        <end position="248"/>
    </location>
</feature>
<protein>
    <submittedName>
        <fullName evidence="2">Uncharacterized protein</fullName>
    </submittedName>
</protein>
<accession>A0AAU8CNP7</accession>
<gene>
    <name evidence="2" type="ORF">ABVK50_20390</name>
</gene>
<name>A0AAU8CNP7_9HYPH</name>
<feature type="region of interest" description="Disordered" evidence="1">
    <location>
        <begin position="225"/>
        <end position="261"/>
    </location>
</feature>
<dbReference type="AlphaFoldDB" id="A0AAU8CNP7"/>
<sequence length="261" mass="27354">MTTTPTLWLSEQQANTVDAGINGKHQDDIQLVGLANGNFIALWESNTDEGAGVDEGTDIIGQLYNAEGNAIGGEFQANDFFATDASNHEAAALPNGNFVVVYEDRTIVGASLEYTIRDANGGLVTSGTIARDRGDTGLGDPSVTVNVDGSFLVAYQERNSEANTTGTLGVIVQSDGITVGEPIFGAADSTEVGTPQVDVATLTNGNYVIISRRRARTMAWPCASSHQQEPTCSASRTSPTPSPTATMTPHRRSLRSAAAAM</sequence>
<reference evidence="2" key="1">
    <citation type="submission" date="2024-06" db="EMBL/GenBank/DDBJ databases">
        <title>Mesorhizobium karijinii sp. nov., a symbiont of the iconic Swainsona formosa from arid Australia.</title>
        <authorList>
            <person name="Hill Y.J."/>
            <person name="Watkin E.L.J."/>
            <person name="O'Hara G.W."/>
            <person name="Terpolilli J."/>
            <person name="Tye M.L."/>
            <person name="Kohlmeier M.G."/>
        </authorList>
    </citation>
    <scope>NUCLEOTIDE SEQUENCE</scope>
    <source>
        <strain evidence="2">WSM2240</strain>
    </source>
</reference>
<organism evidence="2">
    <name type="scientific">Mesorhizobium sp. WSM2240</name>
    <dbReference type="NCBI Taxonomy" id="3228851"/>
    <lineage>
        <taxon>Bacteria</taxon>
        <taxon>Pseudomonadati</taxon>
        <taxon>Pseudomonadota</taxon>
        <taxon>Alphaproteobacteria</taxon>
        <taxon>Hyphomicrobiales</taxon>
        <taxon>Phyllobacteriaceae</taxon>
        <taxon>Mesorhizobium</taxon>
    </lineage>
</organism>